<feature type="compositionally biased region" description="Low complexity" evidence="3">
    <location>
        <begin position="263"/>
        <end position="277"/>
    </location>
</feature>
<organism evidence="8">
    <name type="scientific">Tanacetum cinerariifolium</name>
    <name type="common">Dalmatian daisy</name>
    <name type="synonym">Chrysanthemum cinerariifolium</name>
    <dbReference type="NCBI Taxonomy" id="118510"/>
    <lineage>
        <taxon>Eukaryota</taxon>
        <taxon>Viridiplantae</taxon>
        <taxon>Streptophyta</taxon>
        <taxon>Embryophyta</taxon>
        <taxon>Tracheophyta</taxon>
        <taxon>Spermatophyta</taxon>
        <taxon>Magnoliopsida</taxon>
        <taxon>eudicotyledons</taxon>
        <taxon>Gunneridae</taxon>
        <taxon>Pentapetalae</taxon>
        <taxon>asterids</taxon>
        <taxon>campanulids</taxon>
        <taxon>Asterales</taxon>
        <taxon>Asteraceae</taxon>
        <taxon>Asteroideae</taxon>
        <taxon>Anthemideae</taxon>
        <taxon>Anthemidinae</taxon>
        <taxon>Tanacetum</taxon>
    </lineage>
</organism>
<dbReference type="Pfam" id="PF25597">
    <property type="entry name" value="SH3_retrovirus"/>
    <property type="match status" value="1"/>
</dbReference>
<protein>
    <recommendedName>
        <fullName evidence="9">Retrovirus-related Pol polyprotein from transposon TNT 1-94</fullName>
    </recommendedName>
</protein>
<evidence type="ECO:0000259" key="6">
    <source>
        <dbReference type="Pfam" id="PF22936"/>
    </source>
</evidence>
<evidence type="ECO:0000259" key="4">
    <source>
        <dbReference type="Pfam" id="PF07727"/>
    </source>
</evidence>
<dbReference type="InterPro" id="IPR012337">
    <property type="entry name" value="RNaseH-like_sf"/>
</dbReference>
<feature type="domain" description="Retrovirus-related Pol polyprotein from transposon TNT 1-94-like beta-barrel" evidence="6">
    <location>
        <begin position="869"/>
        <end position="925"/>
    </location>
</feature>
<dbReference type="InterPro" id="IPR043502">
    <property type="entry name" value="DNA/RNA_pol_sf"/>
</dbReference>
<feature type="compositionally biased region" description="Polar residues" evidence="3">
    <location>
        <begin position="1"/>
        <end position="10"/>
    </location>
</feature>
<feature type="region of interest" description="Disordered" evidence="3">
    <location>
        <begin position="263"/>
        <end position="292"/>
    </location>
</feature>
<evidence type="ECO:0000256" key="1">
    <source>
        <dbReference type="ARBA" id="ARBA00022750"/>
    </source>
</evidence>
<feature type="domain" description="GAG-pre-integrase" evidence="5">
    <location>
        <begin position="938"/>
        <end position="1008"/>
    </location>
</feature>
<feature type="coiled-coil region" evidence="2">
    <location>
        <begin position="425"/>
        <end position="459"/>
    </location>
</feature>
<dbReference type="GO" id="GO:0003676">
    <property type="term" value="F:nucleic acid binding"/>
    <property type="evidence" value="ECO:0007669"/>
    <property type="project" value="InterPro"/>
</dbReference>
<feature type="domain" description="Reverse transcriptase Ty1/copia-type" evidence="4">
    <location>
        <begin position="1345"/>
        <end position="1539"/>
    </location>
</feature>
<dbReference type="Pfam" id="PF13976">
    <property type="entry name" value="gag_pre-integrs"/>
    <property type="match status" value="1"/>
</dbReference>
<feature type="domain" description="Retroviral polymerase SH3-like" evidence="7">
    <location>
        <begin position="1128"/>
        <end position="1182"/>
    </location>
</feature>
<dbReference type="CDD" id="cd09272">
    <property type="entry name" value="RNase_HI_RT_Ty1"/>
    <property type="match status" value="1"/>
</dbReference>
<dbReference type="InterPro" id="IPR057670">
    <property type="entry name" value="SH3_retrovirus"/>
</dbReference>
<feature type="compositionally biased region" description="Basic and acidic residues" evidence="3">
    <location>
        <begin position="830"/>
        <end position="850"/>
    </location>
</feature>
<dbReference type="GO" id="GO:0004190">
    <property type="term" value="F:aspartic-type endopeptidase activity"/>
    <property type="evidence" value="ECO:0007669"/>
    <property type="project" value="UniProtKB-KW"/>
</dbReference>
<reference evidence="8" key="1">
    <citation type="journal article" date="2019" name="Sci. Rep.">
        <title>Draft genome of Tanacetum cinerariifolium, the natural source of mosquito coil.</title>
        <authorList>
            <person name="Yamashiro T."/>
            <person name="Shiraishi A."/>
            <person name="Satake H."/>
            <person name="Nakayama K."/>
        </authorList>
    </citation>
    <scope>NUCLEOTIDE SEQUENCE</scope>
</reference>
<dbReference type="SUPFAM" id="SSF56672">
    <property type="entry name" value="DNA/RNA polymerases"/>
    <property type="match status" value="1"/>
</dbReference>
<dbReference type="InterPro" id="IPR013103">
    <property type="entry name" value="RVT_2"/>
</dbReference>
<dbReference type="PANTHER" id="PTHR11439">
    <property type="entry name" value="GAG-POL-RELATED RETROTRANSPOSON"/>
    <property type="match status" value="1"/>
</dbReference>
<evidence type="ECO:0000256" key="2">
    <source>
        <dbReference type="SAM" id="Coils"/>
    </source>
</evidence>
<dbReference type="Pfam" id="PF22936">
    <property type="entry name" value="Pol_BBD"/>
    <property type="match status" value="1"/>
</dbReference>
<feature type="region of interest" description="Disordered" evidence="3">
    <location>
        <begin position="828"/>
        <end position="852"/>
    </location>
</feature>
<evidence type="ECO:0000259" key="5">
    <source>
        <dbReference type="Pfam" id="PF13976"/>
    </source>
</evidence>
<gene>
    <name evidence="8" type="ORF">Tci_037385</name>
</gene>
<proteinExistence type="predicted"/>
<dbReference type="InterPro" id="IPR036397">
    <property type="entry name" value="RNaseH_sf"/>
</dbReference>
<name>A0A6L2LWV0_TANCI</name>
<evidence type="ECO:0000256" key="3">
    <source>
        <dbReference type="SAM" id="MobiDB-lite"/>
    </source>
</evidence>
<keyword evidence="1" id="KW-0378">Hydrolase</keyword>
<dbReference type="Pfam" id="PF14223">
    <property type="entry name" value="Retrotran_gag_2"/>
    <property type="match status" value="1"/>
</dbReference>
<dbReference type="Pfam" id="PF07727">
    <property type="entry name" value="RVT_2"/>
    <property type="match status" value="1"/>
</dbReference>
<comment type="caution">
    <text evidence="8">The sequence shown here is derived from an EMBL/GenBank/DDBJ whole genome shotgun (WGS) entry which is preliminary data.</text>
</comment>
<evidence type="ECO:0008006" key="9">
    <source>
        <dbReference type="Google" id="ProtNLM"/>
    </source>
</evidence>
<dbReference type="PANTHER" id="PTHR11439:SF509">
    <property type="entry name" value="RNA-DIRECTED DNA POLYMERASE"/>
    <property type="match status" value="1"/>
</dbReference>
<evidence type="ECO:0000259" key="7">
    <source>
        <dbReference type="Pfam" id="PF25597"/>
    </source>
</evidence>
<keyword evidence="1" id="KW-0064">Aspartyl protease</keyword>
<feature type="coiled-coil region" evidence="2">
    <location>
        <begin position="526"/>
        <end position="553"/>
    </location>
</feature>
<sequence length="1740" mass="200762">MQTQTSNTLHNAIMEAGSKDRPPMLAPEKQVLISKRSLETRTKKFQETYKNVSQDIRDQLNAEAEAVQTILTRIDIDIYPIVDACDNACEMWKAIERLKQCESINVQDLETNLFWEFRNFTSQDGESLESYYSKFYKMMNELIKNQCDVTNHQVNVQFLLQLQPEWQRAERIARIANPLALAAQQQPVYNPQNHPTHYTQNSSTRLQQAATRNRGKAIVNSPTPIYDQEPYMVAEDDEMSKDKKIDKLMALISLSFKKIYKPTNNNLRTSSNTSRPNQDNSPRINRGAGYDNQRLGNVARARENVGTTVVQKSGIQCYNCKEFRHVAMECQKPKRAKDATYHREKMLLCKQEEIVIQLNAKQADWKDDTDDESDDQELEAHYIEHHEQSQSIHNTYPIEQDEHNVIIDSLDMSYDREQIDQNDDANDLDNERELLASLIEKLKCEIDESKNRNQFLETSNKVLVEKLKETIKLLYGDFKKSQAKLKRRDSIEYASQVELECAQVRGDFISYKMESQKLFTKYTHTINDLNQMISEMKNKLSAHQETISILTQQKEAQIKLYKSRGDKELDKVIALENKVKVLDNIVYKTGQSVQTMNMLNNKCRTSFAKSKFLKKTQRANPLLYNIGCYNDNIALMLAPESDEVIRLEKESRSQLNSLRYQLETQKTQFLNEIDRLLREYYYADHMNAILGVYTELDESQEFCKERERYFEIQDLKAQLQDKGIAISELKKLIEKLKGNSVETKFEKSSVIRKLNAFKSQRPLILQKPTVFSDSLERKDFSKSNLNAKTLNVIFVCATCICVLNGNHDKYVCNGVHSRTTMPMVVPVSTKEPKQSVENPIRKTVDSESNQKPRNTLRKQYERLLEIILFIVDSGCSKHMTGNLKLLIYFVEKFLGTVKFGNDQITPILGYGDLVQGAVTIKRVYYGNDLLTGSHRIDLYSITLQDTSSTNLICLMAKATSSQAWLWQRRISHLNFDTINLLSKNDIVVGLPKLKLIKYHLYSSCELGKAKRKSFHTKITPSLKKQLQLLHMDLCGPMRVASINRKRYVLVIVDDLSRYTWTHFLRSKDEAPEVLIDFLRLKGFFTKQAIAIACFTQNCSLVIPRHEKTPYHIINDRKPSVKFFHIFGSLCYIVRDGENLDKIKEKGDACIFAGYSTQSRAYRVFNKRTRVIVETIHVNFDELPQMASDHVSSDLAPKCPTMALEQNSLSRSSILMFDELLNGSSKVVSKSSAVTTADAPNHQNAQVSDDEFINIFCTPIQDRGETSSHHVESSNMHTFYQRYPSEHRWTKDHPLEQVIRNPSQSVRTRRQLESDGEMCMFILTEELHQFDRIDVWELVDRPLCTNEGVDFEESFAPVARLEAVRLFIEYATHKSFTVYQMDVKIAFLYGPLKEEVYVNQPDGFVDPYRPDKVYRLKKALYGIKQAPRAWYDELSNFLVSKGFSKGSIDLTLFITKHGEDILLVQIYVDDIIFCSTNSKLSKRFEKLMHNKFEMSMMGELKFFLGIQINQSPYGIFINQAKYVQEIFIKHGMTSCDIVGTLMVTKHLDADLSGTPVEQTKYRSMVEALMYLTANRPDIMHATCYCARYQSKPTKKHVTAVKRIFRFSDLDHAGCLDSRKSTSGGIQFLGGDKLVSWSSKKQNYYGFHFDKIPMYCDSKAAIAILCNPVQHSRTKHIDVGYHFIKEKVEKGIVELLFVGTEYQLADLFTKALPEERFKYLVRRLGMRCLTPAELKTLANKSV</sequence>
<keyword evidence="2" id="KW-0175">Coiled coil</keyword>
<feature type="region of interest" description="Disordered" evidence="3">
    <location>
        <begin position="1"/>
        <end position="22"/>
    </location>
</feature>
<evidence type="ECO:0000313" key="8">
    <source>
        <dbReference type="EMBL" id="GEU65407.1"/>
    </source>
</evidence>
<dbReference type="InterPro" id="IPR025724">
    <property type="entry name" value="GAG-pre-integrase_dom"/>
</dbReference>
<dbReference type="InterPro" id="IPR054722">
    <property type="entry name" value="PolX-like_BBD"/>
</dbReference>
<accession>A0A6L2LWV0</accession>
<dbReference type="SUPFAM" id="SSF53098">
    <property type="entry name" value="Ribonuclease H-like"/>
    <property type="match status" value="1"/>
</dbReference>
<keyword evidence="1" id="KW-0645">Protease</keyword>
<dbReference type="Gene3D" id="3.30.420.10">
    <property type="entry name" value="Ribonuclease H-like superfamily/Ribonuclease H"/>
    <property type="match status" value="1"/>
</dbReference>
<dbReference type="EMBL" id="BKCJ010005193">
    <property type="protein sequence ID" value="GEU65407.1"/>
    <property type="molecule type" value="Genomic_DNA"/>
</dbReference>